<dbReference type="AlphaFoldDB" id="A0A8S2FSH6"/>
<feature type="non-terminal residue" evidence="2">
    <location>
        <position position="119"/>
    </location>
</feature>
<comment type="caution">
    <text evidence="2">The sequence shown here is derived from an EMBL/GenBank/DDBJ whole genome shotgun (WGS) entry which is preliminary data.</text>
</comment>
<organism evidence="2 4">
    <name type="scientific">Didymodactylos carnosus</name>
    <dbReference type="NCBI Taxonomy" id="1234261"/>
    <lineage>
        <taxon>Eukaryota</taxon>
        <taxon>Metazoa</taxon>
        <taxon>Spiralia</taxon>
        <taxon>Gnathifera</taxon>
        <taxon>Rotifera</taxon>
        <taxon>Eurotatoria</taxon>
        <taxon>Bdelloidea</taxon>
        <taxon>Philodinida</taxon>
        <taxon>Philodinidae</taxon>
        <taxon>Didymodactylos</taxon>
    </lineage>
</organism>
<dbReference type="EMBL" id="CAJNOK010039850">
    <property type="protein sequence ID" value="CAF1547534.1"/>
    <property type="molecule type" value="Genomic_DNA"/>
</dbReference>
<accession>A0A8S2FSH6</accession>
<evidence type="ECO:0000313" key="2">
    <source>
        <dbReference type="EMBL" id="CAF1547534.1"/>
    </source>
</evidence>
<sequence>MQSIILLVLIPFIVGGPIPLLFGNNNDGHSPALINSNQKNDDPVCLFQCVVDLTMCFCGSESTPLDYCCSNKCTQCPDEFIPMHFNFTGMFDNLNLNFIGMYDNLNLNFFPILPDFSSL</sequence>
<gene>
    <name evidence="2" type="ORF">OVA965_LOCUS39104</name>
    <name evidence="3" type="ORF">TMI583_LOCUS40369</name>
</gene>
<evidence type="ECO:0000313" key="3">
    <source>
        <dbReference type="EMBL" id="CAF4336926.1"/>
    </source>
</evidence>
<evidence type="ECO:0000256" key="1">
    <source>
        <dbReference type="SAM" id="SignalP"/>
    </source>
</evidence>
<proteinExistence type="predicted"/>
<dbReference type="EMBL" id="CAJOBA010062277">
    <property type="protein sequence ID" value="CAF4336926.1"/>
    <property type="molecule type" value="Genomic_DNA"/>
</dbReference>
<keyword evidence="1" id="KW-0732">Signal</keyword>
<dbReference type="Proteomes" id="UP000677228">
    <property type="component" value="Unassembled WGS sequence"/>
</dbReference>
<name>A0A8S2FSH6_9BILA</name>
<evidence type="ECO:0000313" key="4">
    <source>
        <dbReference type="Proteomes" id="UP000677228"/>
    </source>
</evidence>
<protein>
    <submittedName>
        <fullName evidence="2">Uncharacterized protein</fullName>
    </submittedName>
</protein>
<reference evidence="2" key="1">
    <citation type="submission" date="2021-02" db="EMBL/GenBank/DDBJ databases">
        <authorList>
            <person name="Nowell W R."/>
        </authorList>
    </citation>
    <scope>NUCLEOTIDE SEQUENCE</scope>
</reference>
<feature type="chain" id="PRO_5036434567" evidence="1">
    <location>
        <begin position="16"/>
        <end position="119"/>
    </location>
</feature>
<feature type="signal peptide" evidence="1">
    <location>
        <begin position="1"/>
        <end position="15"/>
    </location>
</feature>
<dbReference type="Proteomes" id="UP000682733">
    <property type="component" value="Unassembled WGS sequence"/>
</dbReference>